<feature type="region of interest" description="Disordered" evidence="1">
    <location>
        <begin position="65"/>
        <end position="115"/>
    </location>
</feature>
<name>L9ZFM3_9EURY</name>
<gene>
    <name evidence="3" type="ORF">C484_21903</name>
</gene>
<organism evidence="3 4">
    <name type="scientific">Natrialba taiwanensis DSM 12281</name>
    <dbReference type="NCBI Taxonomy" id="1230458"/>
    <lineage>
        <taxon>Archaea</taxon>
        <taxon>Methanobacteriati</taxon>
        <taxon>Methanobacteriota</taxon>
        <taxon>Stenosarchaea group</taxon>
        <taxon>Halobacteria</taxon>
        <taxon>Halobacteriales</taxon>
        <taxon>Natrialbaceae</taxon>
        <taxon>Natrialba</taxon>
    </lineage>
</organism>
<accession>L9ZFM3</accession>
<proteinExistence type="predicted"/>
<comment type="caution">
    <text evidence="3">The sequence shown here is derived from an EMBL/GenBank/DDBJ whole genome shotgun (WGS) entry which is preliminary data.</text>
</comment>
<keyword evidence="2" id="KW-0472">Membrane</keyword>
<feature type="transmembrane region" description="Helical" evidence="2">
    <location>
        <begin position="37"/>
        <end position="55"/>
    </location>
</feature>
<feature type="transmembrane region" description="Helical" evidence="2">
    <location>
        <begin position="6"/>
        <end position="25"/>
    </location>
</feature>
<keyword evidence="2" id="KW-1133">Transmembrane helix</keyword>
<evidence type="ECO:0000256" key="2">
    <source>
        <dbReference type="SAM" id="Phobius"/>
    </source>
</evidence>
<dbReference type="EMBL" id="AOIL01000070">
    <property type="protein sequence ID" value="ELY84846.1"/>
    <property type="molecule type" value="Genomic_DNA"/>
</dbReference>
<sequence>MILTVLAGFALLYLGFGAVISVLIYRDAKQAELDGPRKWAAFVLLTGGIGFLLYLSEKDTAVHDPADADPFSLPGSSTDTTSTDTETGTGTGTDADSTTNTDTDTTTDQQHDTAE</sequence>
<feature type="compositionally biased region" description="Low complexity" evidence="1">
    <location>
        <begin position="75"/>
        <end position="108"/>
    </location>
</feature>
<evidence type="ECO:0000313" key="4">
    <source>
        <dbReference type="Proteomes" id="UP000011648"/>
    </source>
</evidence>
<protein>
    <recommendedName>
        <fullName evidence="5">Cardiolipin synthase N-terminal domain-containing protein</fullName>
    </recommendedName>
</protein>
<dbReference type="Proteomes" id="UP000011648">
    <property type="component" value="Unassembled WGS sequence"/>
</dbReference>
<keyword evidence="2" id="KW-0812">Transmembrane</keyword>
<evidence type="ECO:0000256" key="1">
    <source>
        <dbReference type="SAM" id="MobiDB-lite"/>
    </source>
</evidence>
<evidence type="ECO:0000313" key="3">
    <source>
        <dbReference type="EMBL" id="ELY84846.1"/>
    </source>
</evidence>
<dbReference type="OrthoDB" id="203251at2157"/>
<dbReference type="RefSeq" id="WP_006827933.1">
    <property type="nucleotide sequence ID" value="NZ_AOIL01000070.1"/>
</dbReference>
<evidence type="ECO:0008006" key="5">
    <source>
        <dbReference type="Google" id="ProtNLM"/>
    </source>
</evidence>
<reference evidence="3 4" key="1">
    <citation type="journal article" date="2014" name="PLoS Genet.">
        <title>Phylogenetically driven sequencing of extremely halophilic archaea reveals strategies for static and dynamic osmo-response.</title>
        <authorList>
            <person name="Becker E.A."/>
            <person name="Seitzer P.M."/>
            <person name="Tritt A."/>
            <person name="Larsen D."/>
            <person name="Krusor M."/>
            <person name="Yao A.I."/>
            <person name="Wu D."/>
            <person name="Madern D."/>
            <person name="Eisen J.A."/>
            <person name="Darling A.E."/>
            <person name="Facciotti M.T."/>
        </authorList>
    </citation>
    <scope>NUCLEOTIDE SEQUENCE [LARGE SCALE GENOMIC DNA]</scope>
    <source>
        <strain evidence="3 4">DSM 12281</strain>
    </source>
</reference>
<keyword evidence="4" id="KW-1185">Reference proteome</keyword>
<dbReference type="PATRIC" id="fig|1230458.4.peg.4421"/>
<dbReference type="AlphaFoldDB" id="L9ZFM3"/>